<keyword evidence="6" id="KW-1185">Reference proteome</keyword>
<proteinExistence type="inferred from homology"/>
<dbReference type="PANTHER" id="PTHR45934:SF2">
    <property type="entry name" value="MONOOXYGENASE 1"/>
    <property type="match status" value="1"/>
</dbReference>
<dbReference type="AlphaFoldDB" id="A0A5P1E5F2"/>
<dbReference type="GO" id="GO:0071949">
    <property type="term" value="F:FAD binding"/>
    <property type="evidence" value="ECO:0007669"/>
    <property type="project" value="InterPro"/>
</dbReference>
<dbReference type="OMA" id="KMAPNTG"/>
<dbReference type="InterPro" id="IPR002938">
    <property type="entry name" value="FAD-bd"/>
</dbReference>
<protein>
    <recommendedName>
        <fullName evidence="4">FAD-binding domain-containing protein</fullName>
    </recommendedName>
</protein>
<evidence type="ECO:0000313" key="5">
    <source>
        <dbReference type="EMBL" id="ONK57780.1"/>
    </source>
</evidence>
<reference evidence="6" key="1">
    <citation type="journal article" date="2017" name="Nat. Commun.">
        <title>The asparagus genome sheds light on the origin and evolution of a young Y chromosome.</title>
        <authorList>
            <person name="Harkess A."/>
            <person name="Zhou J."/>
            <person name="Xu C."/>
            <person name="Bowers J.E."/>
            <person name="Van der Hulst R."/>
            <person name="Ayyampalayam S."/>
            <person name="Mercati F."/>
            <person name="Riccardi P."/>
            <person name="McKain M.R."/>
            <person name="Kakrana A."/>
            <person name="Tang H."/>
            <person name="Ray J."/>
            <person name="Groenendijk J."/>
            <person name="Arikit S."/>
            <person name="Mathioni S.M."/>
            <person name="Nakano M."/>
            <person name="Shan H."/>
            <person name="Telgmann-Rauber A."/>
            <person name="Kanno A."/>
            <person name="Yue Z."/>
            <person name="Chen H."/>
            <person name="Li W."/>
            <person name="Chen Y."/>
            <person name="Xu X."/>
            <person name="Zhang Y."/>
            <person name="Luo S."/>
            <person name="Chen H."/>
            <person name="Gao J."/>
            <person name="Mao Z."/>
            <person name="Pires J.C."/>
            <person name="Luo M."/>
            <person name="Kudrna D."/>
            <person name="Wing R.A."/>
            <person name="Meyers B.C."/>
            <person name="Yi K."/>
            <person name="Kong H."/>
            <person name="Lavrijsen P."/>
            <person name="Sunseri F."/>
            <person name="Falavigna A."/>
            <person name="Ye Y."/>
            <person name="Leebens-Mack J.H."/>
            <person name="Chen G."/>
        </authorList>
    </citation>
    <scope>NUCLEOTIDE SEQUENCE [LARGE SCALE GENOMIC DNA]</scope>
    <source>
        <strain evidence="6">cv. DH0086</strain>
    </source>
</reference>
<evidence type="ECO:0000313" key="6">
    <source>
        <dbReference type="Proteomes" id="UP000243459"/>
    </source>
</evidence>
<name>A0A5P1E5F2_ASPOF</name>
<dbReference type="Pfam" id="PF01494">
    <property type="entry name" value="FAD_binding_3"/>
    <property type="match status" value="1"/>
</dbReference>
<organism evidence="5 6">
    <name type="scientific">Asparagus officinalis</name>
    <name type="common">Garden asparagus</name>
    <dbReference type="NCBI Taxonomy" id="4686"/>
    <lineage>
        <taxon>Eukaryota</taxon>
        <taxon>Viridiplantae</taxon>
        <taxon>Streptophyta</taxon>
        <taxon>Embryophyta</taxon>
        <taxon>Tracheophyta</taxon>
        <taxon>Spermatophyta</taxon>
        <taxon>Magnoliopsida</taxon>
        <taxon>Liliopsida</taxon>
        <taxon>Asparagales</taxon>
        <taxon>Asparagaceae</taxon>
        <taxon>Asparagoideae</taxon>
        <taxon>Asparagus</taxon>
    </lineage>
</organism>
<evidence type="ECO:0000256" key="3">
    <source>
        <dbReference type="ARBA" id="ARBA00024018"/>
    </source>
</evidence>
<feature type="domain" description="FAD-binding" evidence="4">
    <location>
        <begin position="39"/>
        <end position="272"/>
    </location>
</feature>
<dbReference type="SUPFAM" id="SSF51905">
    <property type="entry name" value="FAD/NAD(P)-binding domain"/>
    <property type="match status" value="1"/>
</dbReference>
<dbReference type="Gramene" id="ONK57780">
    <property type="protein sequence ID" value="ONK57780"/>
    <property type="gene ID" value="A4U43_C09F4020"/>
</dbReference>
<evidence type="ECO:0000256" key="2">
    <source>
        <dbReference type="ARBA" id="ARBA00023033"/>
    </source>
</evidence>
<accession>A0A5P1E5F2</accession>
<dbReference type="PRINTS" id="PR00420">
    <property type="entry name" value="RNGMNOXGNASE"/>
</dbReference>
<dbReference type="InterPro" id="IPR044560">
    <property type="entry name" value="MOase"/>
</dbReference>
<comment type="similarity">
    <text evidence="3">Belongs to the 3-hydroxybenzoate 6-hydroxylase family.</text>
</comment>
<keyword evidence="1" id="KW-0560">Oxidoreductase</keyword>
<evidence type="ECO:0000256" key="1">
    <source>
        <dbReference type="ARBA" id="ARBA00023002"/>
    </source>
</evidence>
<sequence length="317" mass="35338">MRLLAGHLKFGSQRFGTRSPVSKEGFQCVKRRDLIEALADNLPSKSIRFGVQIVAVEIDPITSFPIIHIEDGSIIRTKVVIGCDGSNSVVAKTLGLKPTKLSGLRVAQGFTNYPDGHKLSPHFLLMRADKILLGRVPVNEKLVFWFTNQEFHPADLETRKDPALIRDQTVKSLKNSPQDVIEMVQRADLSSVSLVRVRYRAPWHLLLSNLFKETVTVAGDAMHPMDPAIGQGGCVALEDAVVLARCLAREMRAGSCTLALKRYETERRTRVSVLSMKSYLIGSLFTASWIKRVIYLVIFDKFLGGRFSHTQFDCGSL</sequence>
<dbReference type="PANTHER" id="PTHR45934">
    <property type="entry name" value="FAD/NAD(P)-BINDING OXIDOREDUCTASE FAMILY PROTEIN"/>
    <property type="match status" value="1"/>
</dbReference>
<keyword evidence="2" id="KW-0503">Monooxygenase</keyword>
<dbReference type="GO" id="GO:0004497">
    <property type="term" value="F:monooxygenase activity"/>
    <property type="evidence" value="ECO:0007669"/>
    <property type="project" value="UniProtKB-KW"/>
</dbReference>
<dbReference type="EMBL" id="CM007389">
    <property type="protein sequence ID" value="ONK57780.1"/>
    <property type="molecule type" value="Genomic_DNA"/>
</dbReference>
<dbReference type="InterPro" id="IPR036188">
    <property type="entry name" value="FAD/NAD-bd_sf"/>
</dbReference>
<gene>
    <name evidence="5" type="ORF">A4U43_C09F4020</name>
</gene>
<evidence type="ECO:0000259" key="4">
    <source>
        <dbReference type="Pfam" id="PF01494"/>
    </source>
</evidence>
<dbReference type="Proteomes" id="UP000243459">
    <property type="component" value="Chromosome 9"/>
</dbReference>
<dbReference type="Gene3D" id="3.50.50.60">
    <property type="entry name" value="FAD/NAD(P)-binding domain"/>
    <property type="match status" value="1"/>
</dbReference>